<accession>A0A1J5Q0C8</accession>
<dbReference type="EMBL" id="MLJW01002854">
    <property type="protein sequence ID" value="OIQ73479.1"/>
    <property type="molecule type" value="Genomic_DNA"/>
</dbReference>
<name>A0A1J5Q0C8_9ZZZZ</name>
<comment type="caution">
    <text evidence="1">The sequence shown here is derived from an EMBL/GenBank/DDBJ whole genome shotgun (WGS) entry which is preliminary data.</text>
</comment>
<proteinExistence type="predicted"/>
<evidence type="ECO:0000313" key="1">
    <source>
        <dbReference type="EMBL" id="OIQ73479.1"/>
    </source>
</evidence>
<dbReference type="AlphaFoldDB" id="A0A1J5Q0C8"/>
<reference evidence="1" key="1">
    <citation type="submission" date="2016-10" db="EMBL/GenBank/DDBJ databases">
        <title>Sequence of Gallionella enrichment culture.</title>
        <authorList>
            <person name="Poehlein A."/>
            <person name="Muehling M."/>
            <person name="Daniel R."/>
        </authorList>
    </citation>
    <scope>NUCLEOTIDE SEQUENCE</scope>
</reference>
<organism evidence="1">
    <name type="scientific">mine drainage metagenome</name>
    <dbReference type="NCBI Taxonomy" id="410659"/>
    <lineage>
        <taxon>unclassified sequences</taxon>
        <taxon>metagenomes</taxon>
        <taxon>ecological metagenomes</taxon>
    </lineage>
</organism>
<protein>
    <submittedName>
        <fullName evidence="1">Uncharacterized protein</fullName>
    </submittedName>
</protein>
<gene>
    <name evidence="1" type="ORF">GALL_448850</name>
</gene>
<sequence>MSPKGCIGQVGDFEVAIGGRFALFQRKMLDNASVQDIEQPKRACGSSTAALSVGASAVSLSQT</sequence>